<gene>
    <name evidence="7" type="ordered locus">Cmaq_0084</name>
</gene>
<dbReference type="HOGENOM" id="CLU_000960_28_3_2"/>
<feature type="transmembrane region" description="Helical" evidence="5">
    <location>
        <begin position="264"/>
        <end position="283"/>
    </location>
</feature>
<protein>
    <submittedName>
        <fullName evidence="7">Major facilitator superfamily MFS_1</fullName>
    </submittedName>
</protein>
<keyword evidence="8" id="KW-1185">Reference proteome</keyword>
<dbReference type="InterPro" id="IPR036259">
    <property type="entry name" value="MFS_trans_sf"/>
</dbReference>
<dbReference type="EMBL" id="CP000852">
    <property type="protein sequence ID" value="ABW00938.1"/>
    <property type="molecule type" value="Genomic_DNA"/>
</dbReference>
<name>A8M9Q7_CALMQ</name>
<dbReference type="Pfam" id="PF07690">
    <property type="entry name" value="MFS_1"/>
    <property type="match status" value="1"/>
</dbReference>
<evidence type="ECO:0000256" key="4">
    <source>
        <dbReference type="ARBA" id="ARBA00023136"/>
    </source>
</evidence>
<feature type="transmembrane region" description="Helical" evidence="5">
    <location>
        <begin position="344"/>
        <end position="363"/>
    </location>
</feature>
<comment type="subcellular location">
    <subcellularLocation>
        <location evidence="1">Membrane</location>
        <topology evidence="1">Multi-pass membrane protein</topology>
    </subcellularLocation>
</comment>
<feature type="transmembrane region" description="Helical" evidence="5">
    <location>
        <begin position="105"/>
        <end position="128"/>
    </location>
</feature>
<evidence type="ECO:0000256" key="1">
    <source>
        <dbReference type="ARBA" id="ARBA00004141"/>
    </source>
</evidence>
<dbReference type="PANTHER" id="PTHR23501:SF5">
    <property type="entry name" value="TRANSPORT PROTEIN"/>
    <property type="match status" value="1"/>
</dbReference>
<dbReference type="Gene3D" id="1.20.1250.20">
    <property type="entry name" value="MFS general substrate transporter like domains"/>
    <property type="match status" value="2"/>
</dbReference>
<feature type="transmembrane region" description="Helical" evidence="5">
    <location>
        <begin position="228"/>
        <end position="252"/>
    </location>
</feature>
<reference evidence="7 8" key="1">
    <citation type="submission" date="2007-10" db="EMBL/GenBank/DDBJ databases">
        <title>Complete sequence of Caldivirga maquilingensis IC-167.</title>
        <authorList>
            <consortium name="US DOE Joint Genome Institute"/>
            <person name="Copeland A."/>
            <person name="Lucas S."/>
            <person name="Lapidus A."/>
            <person name="Barry K."/>
            <person name="Glavina del Rio T."/>
            <person name="Dalin E."/>
            <person name="Tice H."/>
            <person name="Pitluck S."/>
            <person name="Saunders E."/>
            <person name="Brettin T."/>
            <person name="Bruce D."/>
            <person name="Detter J.C."/>
            <person name="Han C."/>
            <person name="Schmutz J."/>
            <person name="Larimer F."/>
            <person name="Land M."/>
            <person name="Hauser L."/>
            <person name="Kyrpides N."/>
            <person name="Ivanova N."/>
            <person name="Biddle J.F."/>
            <person name="Zhang Z."/>
            <person name="Fitz-Gibbon S.T."/>
            <person name="Lowe T.M."/>
            <person name="Saltikov C."/>
            <person name="House C.H."/>
            <person name="Richardson P."/>
        </authorList>
    </citation>
    <scope>NUCLEOTIDE SEQUENCE [LARGE SCALE GENOMIC DNA]</scope>
    <source>
        <strain evidence="8">ATCC 700844 / DSM 13496 / JCM 10307 / IC-167</strain>
    </source>
</reference>
<evidence type="ECO:0000256" key="5">
    <source>
        <dbReference type="SAM" id="Phobius"/>
    </source>
</evidence>
<dbReference type="CDD" id="cd17321">
    <property type="entry name" value="MFS_MMR_MDR_like"/>
    <property type="match status" value="1"/>
</dbReference>
<dbReference type="InterPro" id="IPR020846">
    <property type="entry name" value="MFS_dom"/>
</dbReference>
<feature type="transmembrane region" description="Helical" evidence="5">
    <location>
        <begin position="447"/>
        <end position="468"/>
    </location>
</feature>
<dbReference type="KEGG" id="cma:Cmaq_0084"/>
<dbReference type="SUPFAM" id="SSF103473">
    <property type="entry name" value="MFS general substrate transporter"/>
    <property type="match status" value="1"/>
</dbReference>
<evidence type="ECO:0000313" key="7">
    <source>
        <dbReference type="EMBL" id="ABW00938.1"/>
    </source>
</evidence>
<keyword evidence="3 5" id="KW-1133">Transmembrane helix</keyword>
<feature type="transmembrane region" description="Helical" evidence="5">
    <location>
        <begin position="198"/>
        <end position="216"/>
    </location>
</feature>
<feature type="domain" description="Major facilitator superfamily (MFS) profile" evidence="6">
    <location>
        <begin position="32"/>
        <end position="571"/>
    </location>
</feature>
<keyword evidence="4 5" id="KW-0472">Membrane</keyword>
<proteinExistence type="predicted"/>
<feature type="transmembrane region" description="Helical" evidence="5">
    <location>
        <begin position="32"/>
        <end position="54"/>
    </location>
</feature>
<dbReference type="eggNOG" id="arCOG00144">
    <property type="taxonomic scope" value="Archaea"/>
</dbReference>
<dbReference type="STRING" id="397948.Cmaq_0084"/>
<evidence type="ECO:0000256" key="2">
    <source>
        <dbReference type="ARBA" id="ARBA00022692"/>
    </source>
</evidence>
<dbReference type="AlphaFoldDB" id="A8M9Q7"/>
<evidence type="ECO:0000313" key="8">
    <source>
        <dbReference type="Proteomes" id="UP000001137"/>
    </source>
</evidence>
<dbReference type="InterPro" id="IPR011701">
    <property type="entry name" value="MFS"/>
</dbReference>
<feature type="transmembrane region" description="Helical" evidence="5">
    <location>
        <begin position="547"/>
        <end position="565"/>
    </location>
</feature>
<evidence type="ECO:0000256" key="3">
    <source>
        <dbReference type="ARBA" id="ARBA00022989"/>
    </source>
</evidence>
<feature type="transmembrane region" description="Helical" evidence="5">
    <location>
        <begin position="167"/>
        <end position="192"/>
    </location>
</feature>
<keyword evidence="2 5" id="KW-0812">Transmembrane</keyword>
<accession>A8M9Q7</accession>
<feature type="transmembrane region" description="Helical" evidence="5">
    <location>
        <begin position="304"/>
        <end position="332"/>
    </location>
</feature>
<feature type="transmembrane region" description="Helical" evidence="5">
    <location>
        <begin position="74"/>
        <end position="93"/>
    </location>
</feature>
<feature type="transmembrane region" description="Helical" evidence="5">
    <location>
        <begin position="134"/>
        <end position="155"/>
    </location>
</feature>
<dbReference type="GO" id="GO:0022857">
    <property type="term" value="F:transmembrane transporter activity"/>
    <property type="evidence" value="ECO:0007669"/>
    <property type="project" value="InterPro"/>
</dbReference>
<feature type="transmembrane region" description="Helical" evidence="5">
    <location>
        <begin position="402"/>
        <end position="426"/>
    </location>
</feature>
<dbReference type="GO" id="GO:0005886">
    <property type="term" value="C:plasma membrane"/>
    <property type="evidence" value="ECO:0007669"/>
    <property type="project" value="TreeGrafter"/>
</dbReference>
<sequence>MREGFLSDRVLSGNYMSNEPSELISEERRRAILVNSFLGSLMASMTMSAIIIALPDVLRGIGVDPMSPLGFTSMLWLMFSYPLMVAVAVPIVGRLSDMYGRGRMFTIGDAVFTILSTLLGLVPGYGLVAALQMIAYRFIQGLGGSMMFTNSAAIITDVYPPHRRGVAMGIVSIAFSAGSIIGLVIGGVLAVINWRLVFLINTPIGIISTIWAYLTVYKLPLGIKKVKVDYIGASMLAASLVLLLLGITFGMLPSGNSSMSWGNPTVWGLIGGGLLLLALLIPIEMRIKEPILRINLFKIRPFTFGVLSALFLFLAQGANVFVLSLLLQAIYLPMHGVPYSETPLLAGIYLIPSSVANAIFAPLGGRLINRFGARVVSTIGAILLGISFELLTTLSMNFNYTLFAADLLLMGAGSGLFQSPNLVSIMSSVPQEDRSAASGLRASMQNIGLLMSFAVFLTLILAGSAASLSLSLSKALINAGVPQSDVAALSRIPPAYALFAAFMGYDPIKVMLSEAGIQLPSSIYAAVTHPSFFPSAIAPAMAMGFEYAYHIAAVMAFAAAVFSYLRGREHIVHQVKLLESENGKRPFTE</sequence>
<organism evidence="7 8">
    <name type="scientific">Caldivirga maquilingensis (strain ATCC 700844 / DSM 13496 / JCM 10307 / IC-167)</name>
    <dbReference type="NCBI Taxonomy" id="397948"/>
    <lineage>
        <taxon>Archaea</taxon>
        <taxon>Thermoproteota</taxon>
        <taxon>Thermoprotei</taxon>
        <taxon>Thermoproteales</taxon>
        <taxon>Thermoproteaceae</taxon>
        <taxon>Caldivirga</taxon>
    </lineage>
</organism>
<evidence type="ECO:0000259" key="6">
    <source>
        <dbReference type="PROSITE" id="PS50850"/>
    </source>
</evidence>
<feature type="transmembrane region" description="Helical" evidence="5">
    <location>
        <begin position="375"/>
        <end position="396"/>
    </location>
</feature>
<dbReference type="PANTHER" id="PTHR23501">
    <property type="entry name" value="MAJOR FACILITATOR SUPERFAMILY"/>
    <property type="match status" value="1"/>
</dbReference>
<dbReference type="Proteomes" id="UP000001137">
    <property type="component" value="Chromosome"/>
</dbReference>
<dbReference type="PROSITE" id="PS50850">
    <property type="entry name" value="MFS"/>
    <property type="match status" value="1"/>
</dbReference>